<keyword evidence="6" id="KW-1185">Reference proteome</keyword>
<accession>A0ABW3MB71</accession>
<evidence type="ECO:0000256" key="1">
    <source>
        <dbReference type="SAM" id="MobiDB-lite"/>
    </source>
</evidence>
<dbReference type="GO" id="GO:0052621">
    <property type="term" value="F:diguanylate cyclase activity"/>
    <property type="evidence" value="ECO:0007669"/>
    <property type="project" value="UniProtKB-EC"/>
</dbReference>
<dbReference type="PROSITE" id="PS50113">
    <property type="entry name" value="PAC"/>
    <property type="match status" value="1"/>
</dbReference>
<dbReference type="InterPro" id="IPR000014">
    <property type="entry name" value="PAS"/>
</dbReference>
<protein>
    <submittedName>
        <fullName evidence="5">Diguanylate cyclase domain-containing protein</fullName>
        <ecNumber evidence="5">2.7.7.65</ecNumber>
    </submittedName>
</protein>
<dbReference type="Pfam" id="PF08447">
    <property type="entry name" value="PAS_3"/>
    <property type="match status" value="1"/>
</dbReference>
<sequence length="402" mass="44260">GLPEKVVDLVGTVAAECAESLRTTTFTQQEELRSALMVAVQGAPTNVRISEATFEEVASCSSSGIVIIDRFGAFVRTNGSFSQIVDYAQEELAALTLFDLVHPDEEKYLRESYQSMLDGDQLRIRHSQRLIRGDGEIARVTLTATILHDGSDDPTHFVTVVEDSTELRLLQNELSRQALHDVLTGLPNRQFFTTHLEGVLRRADPDTGLTVYHLDLDAFSLITGGLGRAVGDLLLKSVSERLKALTVDEKAMVAKFDGDEFAVLIENSTTTPDVLTMVNRINEELSEPVYINDHGVAATASKKILSITAPRPDASTTDARRPTLNRPCTRNRYSSKKAYLLSAGVMSTRPSRTSHSLMPFTSWLARNRPWTRSLSESVAGSAAISRSWPRNQSTPDSRMLPP</sequence>
<evidence type="ECO:0000259" key="3">
    <source>
        <dbReference type="PROSITE" id="PS50113"/>
    </source>
</evidence>
<dbReference type="InterPro" id="IPR029787">
    <property type="entry name" value="Nucleotide_cyclase"/>
</dbReference>
<dbReference type="InterPro" id="IPR013655">
    <property type="entry name" value="PAS_fold_3"/>
</dbReference>
<dbReference type="SUPFAM" id="SSF55073">
    <property type="entry name" value="Nucleotide cyclase"/>
    <property type="match status" value="1"/>
</dbReference>
<dbReference type="PANTHER" id="PTHR44757">
    <property type="entry name" value="DIGUANYLATE CYCLASE DGCP"/>
    <property type="match status" value="1"/>
</dbReference>
<feature type="region of interest" description="Disordered" evidence="1">
    <location>
        <begin position="379"/>
        <end position="402"/>
    </location>
</feature>
<evidence type="ECO:0000259" key="2">
    <source>
        <dbReference type="PROSITE" id="PS50112"/>
    </source>
</evidence>
<proteinExistence type="predicted"/>
<dbReference type="EC" id="2.7.7.65" evidence="5"/>
<feature type="domain" description="GGDEF" evidence="4">
    <location>
        <begin position="207"/>
        <end position="338"/>
    </location>
</feature>
<dbReference type="InterPro" id="IPR000700">
    <property type="entry name" value="PAS-assoc_C"/>
</dbReference>
<dbReference type="SUPFAM" id="SSF55785">
    <property type="entry name" value="PYP-like sensor domain (PAS domain)"/>
    <property type="match status" value="1"/>
</dbReference>
<dbReference type="SMART" id="SM00267">
    <property type="entry name" value="GGDEF"/>
    <property type="match status" value="1"/>
</dbReference>
<evidence type="ECO:0000313" key="5">
    <source>
        <dbReference type="EMBL" id="MFD1047883.1"/>
    </source>
</evidence>
<keyword evidence="5" id="KW-0808">Transferase</keyword>
<dbReference type="InterPro" id="IPR052155">
    <property type="entry name" value="Biofilm_reg_signaling"/>
</dbReference>
<dbReference type="EMBL" id="JBHTIS010001293">
    <property type="protein sequence ID" value="MFD1047883.1"/>
    <property type="molecule type" value="Genomic_DNA"/>
</dbReference>
<dbReference type="Proteomes" id="UP001597045">
    <property type="component" value="Unassembled WGS sequence"/>
</dbReference>
<dbReference type="NCBIfam" id="TIGR00229">
    <property type="entry name" value="sensory_box"/>
    <property type="match status" value="1"/>
</dbReference>
<dbReference type="Gene3D" id="3.30.450.20">
    <property type="entry name" value="PAS domain"/>
    <property type="match status" value="1"/>
</dbReference>
<dbReference type="PANTHER" id="PTHR44757:SF2">
    <property type="entry name" value="BIOFILM ARCHITECTURE MAINTENANCE PROTEIN MBAA"/>
    <property type="match status" value="1"/>
</dbReference>
<name>A0ABW3MB71_9PSEU</name>
<evidence type="ECO:0000259" key="4">
    <source>
        <dbReference type="PROSITE" id="PS50887"/>
    </source>
</evidence>
<dbReference type="PROSITE" id="PS50112">
    <property type="entry name" value="PAS"/>
    <property type="match status" value="1"/>
</dbReference>
<organism evidence="5 6">
    <name type="scientific">Kibdelosporangium lantanae</name>
    <dbReference type="NCBI Taxonomy" id="1497396"/>
    <lineage>
        <taxon>Bacteria</taxon>
        <taxon>Bacillati</taxon>
        <taxon>Actinomycetota</taxon>
        <taxon>Actinomycetes</taxon>
        <taxon>Pseudonocardiales</taxon>
        <taxon>Pseudonocardiaceae</taxon>
        <taxon>Kibdelosporangium</taxon>
    </lineage>
</organism>
<feature type="domain" description="PAS" evidence="2">
    <location>
        <begin position="50"/>
        <end position="120"/>
    </location>
</feature>
<dbReference type="CDD" id="cd00130">
    <property type="entry name" value="PAS"/>
    <property type="match status" value="1"/>
</dbReference>
<feature type="domain" description="PAC" evidence="3">
    <location>
        <begin position="124"/>
        <end position="176"/>
    </location>
</feature>
<comment type="caution">
    <text evidence="5">The sequence shown here is derived from an EMBL/GenBank/DDBJ whole genome shotgun (WGS) entry which is preliminary data.</text>
</comment>
<dbReference type="SMART" id="SM00091">
    <property type="entry name" value="PAS"/>
    <property type="match status" value="1"/>
</dbReference>
<gene>
    <name evidence="5" type="ORF">ACFQ1S_21240</name>
</gene>
<dbReference type="PROSITE" id="PS50887">
    <property type="entry name" value="GGDEF"/>
    <property type="match status" value="1"/>
</dbReference>
<evidence type="ECO:0000313" key="6">
    <source>
        <dbReference type="Proteomes" id="UP001597045"/>
    </source>
</evidence>
<feature type="non-terminal residue" evidence="5">
    <location>
        <position position="1"/>
    </location>
</feature>
<dbReference type="Gene3D" id="3.30.70.270">
    <property type="match status" value="1"/>
</dbReference>
<dbReference type="InterPro" id="IPR000160">
    <property type="entry name" value="GGDEF_dom"/>
</dbReference>
<dbReference type="Pfam" id="PF00990">
    <property type="entry name" value="GGDEF"/>
    <property type="match status" value="1"/>
</dbReference>
<keyword evidence="5" id="KW-0548">Nucleotidyltransferase</keyword>
<dbReference type="InterPro" id="IPR043128">
    <property type="entry name" value="Rev_trsase/Diguanyl_cyclase"/>
</dbReference>
<dbReference type="NCBIfam" id="TIGR00254">
    <property type="entry name" value="GGDEF"/>
    <property type="match status" value="1"/>
</dbReference>
<dbReference type="CDD" id="cd01949">
    <property type="entry name" value="GGDEF"/>
    <property type="match status" value="1"/>
</dbReference>
<reference evidence="6" key="1">
    <citation type="journal article" date="2019" name="Int. J. Syst. Evol. Microbiol.">
        <title>The Global Catalogue of Microorganisms (GCM) 10K type strain sequencing project: providing services to taxonomists for standard genome sequencing and annotation.</title>
        <authorList>
            <consortium name="The Broad Institute Genomics Platform"/>
            <consortium name="The Broad Institute Genome Sequencing Center for Infectious Disease"/>
            <person name="Wu L."/>
            <person name="Ma J."/>
        </authorList>
    </citation>
    <scope>NUCLEOTIDE SEQUENCE [LARGE SCALE GENOMIC DNA]</scope>
    <source>
        <strain evidence="6">JCM 31486</strain>
    </source>
</reference>
<dbReference type="InterPro" id="IPR035965">
    <property type="entry name" value="PAS-like_dom_sf"/>
</dbReference>